<gene>
    <name evidence="1" type="ORF">DVH24_026271</name>
</gene>
<comment type="caution">
    <text evidence="1">The sequence shown here is derived from an EMBL/GenBank/DDBJ whole genome shotgun (WGS) entry which is preliminary data.</text>
</comment>
<evidence type="ECO:0000313" key="1">
    <source>
        <dbReference type="EMBL" id="RXI07135.1"/>
    </source>
</evidence>
<keyword evidence="2" id="KW-1185">Reference proteome</keyword>
<protein>
    <recommendedName>
        <fullName evidence="3">RNase H type-1 domain-containing protein</fullName>
    </recommendedName>
</protein>
<dbReference type="EMBL" id="RDQH01000328">
    <property type="protein sequence ID" value="RXI07135.1"/>
    <property type="molecule type" value="Genomic_DNA"/>
</dbReference>
<sequence>MEVYSSRPSQNEYRRSLEQGEYCWRGGIIIRDSTGKFVAATALKPWLSKKIFCWLRQGTFTNSSVESDSLQIISGFAALKGTSVDVYPIGHIVEDFKALLSVITEASIATRPSLS</sequence>
<reference evidence="1 2" key="1">
    <citation type="submission" date="2018-10" db="EMBL/GenBank/DDBJ databases">
        <title>A high-quality apple genome assembly.</title>
        <authorList>
            <person name="Hu J."/>
        </authorList>
    </citation>
    <scope>NUCLEOTIDE SEQUENCE [LARGE SCALE GENOMIC DNA]</scope>
    <source>
        <strain evidence="2">cv. HFTH1</strain>
        <tissue evidence="1">Young leaf</tissue>
    </source>
</reference>
<proteinExistence type="predicted"/>
<evidence type="ECO:0008006" key="3">
    <source>
        <dbReference type="Google" id="ProtNLM"/>
    </source>
</evidence>
<evidence type="ECO:0000313" key="2">
    <source>
        <dbReference type="Proteomes" id="UP000290289"/>
    </source>
</evidence>
<name>A0A498KN67_MALDO</name>
<dbReference type="AlphaFoldDB" id="A0A498KN67"/>
<accession>A0A498KN67</accession>
<organism evidence="1 2">
    <name type="scientific">Malus domestica</name>
    <name type="common">Apple</name>
    <name type="synonym">Pyrus malus</name>
    <dbReference type="NCBI Taxonomy" id="3750"/>
    <lineage>
        <taxon>Eukaryota</taxon>
        <taxon>Viridiplantae</taxon>
        <taxon>Streptophyta</taxon>
        <taxon>Embryophyta</taxon>
        <taxon>Tracheophyta</taxon>
        <taxon>Spermatophyta</taxon>
        <taxon>Magnoliopsida</taxon>
        <taxon>eudicotyledons</taxon>
        <taxon>Gunneridae</taxon>
        <taxon>Pentapetalae</taxon>
        <taxon>rosids</taxon>
        <taxon>fabids</taxon>
        <taxon>Rosales</taxon>
        <taxon>Rosaceae</taxon>
        <taxon>Amygdaloideae</taxon>
        <taxon>Maleae</taxon>
        <taxon>Malus</taxon>
    </lineage>
</organism>
<dbReference type="Proteomes" id="UP000290289">
    <property type="component" value="Chromosome 2"/>
</dbReference>